<name>A0A375GJ42_9BURK</name>
<dbReference type="GO" id="GO:0090614">
    <property type="term" value="F:5'-methylthioadenosine deaminase activity"/>
    <property type="evidence" value="ECO:0007669"/>
    <property type="project" value="UniProtKB-EC"/>
</dbReference>
<dbReference type="InterPro" id="IPR006680">
    <property type="entry name" value="Amidohydro-rel"/>
</dbReference>
<dbReference type="SUPFAM" id="SSF51338">
    <property type="entry name" value="Composite domain of metallo-dependent hydrolases"/>
    <property type="match status" value="1"/>
</dbReference>
<comment type="similarity">
    <text evidence="1">Belongs to the metallo-dependent hydrolases superfamily. ATZ/TRZ family.</text>
</comment>
<dbReference type="AlphaFoldDB" id="A0A375GJ42"/>
<evidence type="ECO:0000313" key="5">
    <source>
        <dbReference type="Proteomes" id="UP000257139"/>
    </source>
</evidence>
<gene>
    <name evidence="4" type="primary">mtaD</name>
    <name evidence="4" type="ORF">CBM2594_B30049</name>
</gene>
<dbReference type="Pfam" id="PF01979">
    <property type="entry name" value="Amidohydro_1"/>
    <property type="match status" value="1"/>
</dbReference>
<proteinExistence type="inferred from homology"/>
<evidence type="ECO:0000256" key="1">
    <source>
        <dbReference type="ARBA" id="ARBA00006745"/>
    </source>
</evidence>
<dbReference type="EC" id="3.5.4.31" evidence="4"/>
<feature type="domain" description="Amidohydrolase-related" evidence="3">
    <location>
        <begin position="60"/>
        <end position="411"/>
    </location>
</feature>
<reference evidence="4 5" key="1">
    <citation type="submission" date="2018-01" db="EMBL/GenBank/DDBJ databases">
        <authorList>
            <person name="Clerissi C."/>
        </authorList>
    </citation>
    <scope>NUCLEOTIDE SEQUENCE [LARGE SCALE GENOMIC DNA]</scope>
    <source>
        <strain evidence="4">Cupriavidus taiwanensis STM 6021</strain>
    </source>
</reference>
<protein>
    <submittedName>
        <fullName evidence="4">5-methylthioadenosine/S-adenosylhomocysteine deaminase</fullName>
        <ecNumber evidence="4">3.5.4.28</ecNumber>
        <ecNumber evidence="4">3.5.4.31</ecNumber>
    </submittedName>
</protein>
<dbReference type="SUPFAM" id="SSF51556">
    <property type="entry name" value="Metallo-dependent hydrolases"/>
    <property type="match status" value="1"/>
</dbReference>
<dbReference type="Gene3D" id="2.30.40.10">
    <property type="entry name" value="Urease, subunit C, domain 1"/>
    <property type="match status" value="1"/>
</dbReference>
<dbReference type="PANTHER" id="PTHR43794:SF11">
    <property type="entry name" value="AMIDOHYDROLASE-RELATED DOMAIN-CONTAINING PROTEIN"/>
    <property type="match status" value="1"/>
</dbReference>
<dbReference type="Proteomes" id="UP000257139">
    <property type="component" value="Chromosome CBM2594_b"/>
</dbReference>
<dbReference type="Gene3D" id="3.20.20.140">
    <property type="entry name" value="Metal-dependent hydrolases"/>
    <property type="match status" value="1"/>
</dbReference>
<evidence type="ECO:0000313" key="4">
    <source>
        <dbReference type="EMBL" id="SPC22199.1"/>
    </source>
</evidence>
<dbReference type="EC" id="3.5.4.28" evidence="4"/>
<accession>A0A375GJ42</accession>
<sequence>MPEQILRADHLLTMDAHNTVIADGAVAVGADGRIAAVGAAGDIAARFPGVPVRRLANRLLMPGLVNTHCHSGLLRGTAEGLPVWEWLQQHIDPMHRVLSAEEAELASRLCYAEALLSGTTTVVDMWRHMAGSARAAAALGIRAVLVPYVAEHPEHDYFETLDGNEALIEQWHGGAQGRIQVWVGLEHMFYATPQAWRRCTEISQRHQVGFHTHSNESRFDVEETLRRHGMRPVQALQEFGLLDAPRVLLAHGVWLDDDEIGILARRGAGVAHNPVSNMKLASGAAPVERMRAAGIAVGLGTDGEKENNNLDMFEEMKTASLLAKLSTLDASALDAWSVCRMATIDGARALGLDRDTGSLEAGKQADLIAVRTDTPRMTPLLGGAAGNLHHNLVHAVQGGDVDLTMVAGRVVVDGGMLLSGELDDAIRAVNLAVPGLFERRARWLQDHPTVDALKA</sequence>
<dbReference type="InterPro" id="IPR011059">
    <property type="entry name" value="Metal-dep_hydrolase_composite"/>
</dbReference>
<keyword evidence="2 4" id="KW-0378">Hydrolase</keyword>
<dbReference type="GO" id="GO:0050270">
    <property type="term" value="F:S-adenosylhomocysteine deaminase activity"/>
    <property type="evidence" value="ECO:0007669"/>
    <property type="project" value="UniProtKB-EC"/>
</dbReference>
<dbReference type="RefSeq" id="WP_025582920.1">
    <property type="nucleotide sequence ID" value="NZ_LT976872.1"/>
</dbReference>
<dbReference type="InterPro" id="IPR050287">
    <property type="entry name" value="MTA/SAH_deaminase"/>
</dbReference>
<organism evidence="4 5">
    <name type="scientific">Cupriavidus taiwanensis</name>
    <dbReference type="NCBI Taxonomy" id="164546"/>
    <lineage>
        <taxon>Bacteria</taxon>
        <taxon>Pseudomonadati</taxon>
        <taxon>Pseudomonadota</taxon>
        <taxon>Betaproteobacteria</taxon>
        <taxon>Burkholderiales</taxon>
        <taxon>Burkholderiaceae</taxon>
        <taxon>Cupriavidus</taxon>
    </lineage>
</organism>
<dbReference type="CDD" id="cd01298">
    <property type="entry name" value="ATZ_TRZ_like"/>
    <property type="match status" value="1"/>
</dbReference>
<dbReference type="EMBL" id="LT978514">
    <property type="protein sequence ID" value="SPC22199.1"/>
    <property type="molecule type" value="Genomic_DNA"/>
</dbReference>
<dbReference type="PANTHER" id="PTHR43794">
    <property type="entry name" value="AMINOHYDROLASE SSNA-RELATED"/>
    <property type="match status" value="1"/>
</dbReference>
<evidence type="ECO:0000259" key="3">
    <source>
        <dbReference type="Pfam" id="PF01979"/>
    </source>
</evidence>
<evidence type="ECO:0000256" key="2">
    <source>
        <dbReference type="ARBA" id="ARBA00022801"/>
    </source>
</evidence>
<dbReference type="InterPro" id="IPR032466">
    <property type="entry name" value="Metal_Hydrolase"/>
</dbReference>